<dbReference type="InterPro" id="IPR000719">
    <property type="entry name" value="Prot_kinase_dom"/>
</dbReference>
<dbReference type="InterPro" id="IPR011009">
    <property type="entry name" value="Kinase-like_dom_sf"/>
</dbReference>
<feature type="domain" description="Protein kinase" evidence="1">
    <location>
        <begin position="1"/>
        <end position="329"/>
    </location>
</feature>
<dbReference type="Pfam" id="PF07714">
    <property type="entry name" value="PK_Tyr_Ser-Thr"/>
    <property type="match status" value="1"/>
</dbReference>
<dbReference type="PANTHER" id="PTHR27003:SF289">
    <property type="entry name" value="RECEPTOR-LIKE PROTEIN KINASE ANXUR2"/>
    <property type="match status" value="1"/>
</dbReference>
<dbReference type="Gene3D" id="1.10.510.10">
    <property type="entry name" value="Transferase(Phosphotransferase) domain 1"/>
    <property type="match status" value="1"/>
</dbReference>
<dbReference type="GO" id="GO:0004672">
    <property type="term" value="F:protein kinase activity"/>
    <property type="evidence" value="ECO:0000318"/>
    <property type="project" value="GO_Central"/>
</dbReference>
<name>A0A061FDM5_THECC</name>
<dbReference type="GO" id="GO:0005886">
    <property type="term" value="C:plasma membrane"/>
    <property type="evidence" value="ECO:0000318"/>
    <property type="project" value="GO_Central"/>
</dbReference>
<dbReference type="AlphaFoldDB" id="A0A061FDM5"/>
<dbReference type="InterPro" id="IPR001245">
    <property type="entry name" value="Ser-Thr/Tyr_kinase_cat_dom"/>
</dbReference>
<dbReference type="Proteomes" id="UP000026915">
    <property type="component" value="Chromosome 7"/>
</dbReference>
<dbReference type="PANTHER" id="PTHR27003">
    <property type="entry name" value="OS07G0166700 PROTEIN"/>
    <property type="match status" value="1"/>
</dbReference>
<dbReference type="GO" id="GO:0005524">
    <property type="term" value="F:ATP binding"/>
    <property type="evidence" value="ECO:0007669"/>
    <property type="project" value="InterPro"/>
</dbReference>
<dbReference type="SUPFAM" id="SSF56112">
    <property type="entry name" value="Protein kinase-like (PK-like)"/>
    <property type="match status" value="1"/>
</dbReference>
<keyword evidence="2" id="KW-0418">Kinase</keyword>
<dbReference type="PROSITE" id="PS50011">
    <property type="entry name" value="PROTEIN_KINASE_DOM"/>
    <property type="match status" value="1"/>
</dbReference>
<dbReference type="InterPro" id="IPR045272">
    <property type="entry name" value="ANXUR1/2-like"/>
</dbReference>
<reference evidence="2 3" key="1">
    <citation type="journal article" date="2013" name="Genome Biol.">
        <title>The genome sequence of the most widely cultivated cacao type and its use to identify candidate genes regulating pod color.</title>
        <authorList>
            <person name="Motamayor J.C."/>
            <person name="Mockaitis K."/>
            <person name="Schmutz J."/>
            <person name="Haiminen N."/>
            <person name="Iii D.L."/>
            <person name="Cornejo O."/>
            <person name="Findley S.D."/>
            <person name="Zheng P."/>
            <person name="Utro F."/>
            <person name="Royaert S."/>
            <person name="Saski C."/>
            <person name="Jenkins J."/>
            <person name="Podicheti R."/>
            <person name="Zhao M."/>
            <person name="Scheffler B.E."/>
            <person name="Stack J.C."/>
            <person name="Feltus F.A."/>
            <person name="Mustiga G.M."/>
            <person name="Amores F."/>
            <person name="Phillips W."/>
            <person name="Marelli J.P."/>
            <person name="May G.D."/>
            <person name="Shapiro H."/>
            <person name="Ma J."/>
            <person name="Bustamante C.D."/>
            <person name="Schnell R.J."/>
            <person name="Main D."/>
            <person name="Gilbert D."/>
            <person name="Parida L."/>
            <person name="Kuhn D.N."/>
        </authorList>
    </citation>
    <scope>NUCLEOTIDE SEQUENCE [LARGE SCALE GENOMIC DNA]</scope>
    <source>
        <strain evidence="3">cv. Matina 1-6</strain>
    </source>
</reference>
<evidence type="ECO:0000259" key="1">
    <source>
        <dbReference type="PROSITE" id="PS50011"/>
    </source>
</evidence>
<dbReference type="InParanoid" id="A0A061FDM5"/>
<dbReference type="HOGENOM" id="CLU_000288_21_4_1"/>
<dbReference type="eggNOG" id="KOG1187">
    <property type="taxonomic scope" value="Eukaryota"/>
</dbReference>
<organism evidence="2 3">
    <name type="scientific">Theobroma cacao</name>
    <name type="common">Cacao</name>
    <name type="synonym">Cocoa</name>
    <dbReference type="NCBI Taxonomy" id="3641"/>
    <lineage>
        <taxon>Eukaryota</taxon>
        <taxon>Viridiplantae</taxon>
        <taxon>Streptophyta</taxon>
        <taxon>Embryophyta</taxon>
        <taxon>Tracheophyta</taxon>
        <taxon>Spermatophyta</taxon>
        <taxon>Magnoliopsida</taxon>
        <taxon>eudicotyledons</taxon>
        <taxon>Gunneridae</taxon>
        <taxon>Pentapetalae</taxon>
        <taxon>rosids</taxon>
        <taxon>malvids</taxon>
        <taxon>Malvales</taxon>
        <taxon>Malvaceae</taxon>
        <taxon>Byttnerioideae</taxon>
        <taxon>Theobroma</taxon>
    </lineage>
</organism>
<accession>A0A061FDM5</accession>
<keyword evidence="2" id="KW-0808">Transferase</keyword>
<dbReference type="OMA" id="WQEEEIS"/>
<gene>
    <name evidence="2" type="ORF">TCM_031098</name>
</gene>
<evidence type="ECO:0000313" key="2">
    <source>
        <dbReference type="EMBL" id="EOY12584.1"/>
    </source>
</evidence>
<dbReference type="EMBL" id="CM001885">
    <property type="protein sequence ID" value="EOY12584.1"/>
    <property type="molecule type" value="Genomic_DNA"/>
</dbReference>
<dbReference type="GO" id="GO:0004714">
    <property type="term" value="F:transmembrane receptor protein tyrosine kinase activity"/>
    <property type="evidence" value="ECO:0007669"/>
    <property type="project" value="InterPro"/>
</dbReference>
<sequence>MPSSGKHLFHCLYSSRKREKETNENSPAWKRLYRRFTLRELRTATQNFDIARRIDDFPNTVYPFSVYRGYINGSYKDLVAIKVFDPNSDHQNFLTEIELLSNIRHANIVSLIGYCSDGSDNIIVHEYTPHGTLYDHLQKTDNGNPPLSWKQRLQICIGIAGGLEFLHAAKPSIVHRDIRSTSILVNQNLIAKISVFDIAKLISTSLSESDNHVTSDVVGTLGYLDPEYYRTSRLTVKSDVYSFGVVLFEVLCAKSAFRLWQEEEISLAECGRRCVEDGKLDQIIDPCLNGEIAPKSLKAYSDVAYNCLNERGNQRPTMAAVTKKLELTLLLQECTEADIPFSPSWLRSIPSTVEGSESPAERQDFIIL</sequence>
<dbReference type="Gene3D" id="3.30.200.20">
    <property type="entry name" value="Phosphorylase Kinase, domain 1"/>
    <property type="match status" value="1"/>
</dbReference>
<proteinExistence type="predicted"/>
<keyword evidence="3" id="KW-1185">Reference proteome</keyword>
<protein>
    <submittedName>
        <fullName evidence="2">Malectin/receptor protein kinase family protein</fullName>
    </submittedName>
</protein>
<evidence type="ECO:0000313" key="3">
    <source>
        <dbReference type="Proteomes" id="UP000026915"/>
    </source>
</evidence>
<dbReference type="Gramene" id="EOY12584">
    <property type="protein sequence ID" value="EOY12584"/>
    <property type="gene ID" value="TCM_031098"/>
</dbReference>